<name>A0A517M943_9BACT</name>
<dbReference type="Proteomes" id="UP000320672">
    <property type="component" value="Chromosome"/>
</dbReference>
<dbReference type="InterPro" id="IPR048445">
    <property type="entry name" value="DncV-like_NTFase"/>
</dbReference>
<evidence type="ECO:0000256" key="1">
    <source>
        <dbReference type="ARBA" id="ARBA00022679"/>
    </source>
</evidence>
<evidence type="ECO:0000256" key="2">
    <source>
        <dbReference type="ARBA" id="ARBA00022695"/>
    </source>
</evidence>
<keyword evidence="4" id="KW-0547">Nucleotide-binding</keyword>
<evidence type="ECO:0000256" key="3">
    <source>
        <dbReference type="ARBA" id="ARBA00022723"/>
    </source>
</evidence>
<evidence type="ECO:0000256" key="8">
    <source>
        <dbReference type="ARBA" id="ARBA00023118"/>
    </source>
</evidence>
<dbReference type="GO" id="GO:0016779">
    <property type="term" value="F:nucleotidyltransferase activity"/>
    <property type="evidence" value="ECO:0007669"/>
    <property type="project" value="UniProtKB-KW"/>
</dbReference>
<dbReference type="RefSeq" id="WP_218932916.1">
    <property type="nucleotide sequence ID" value="NZ_CP036262.1"/>
</dbReference>
<organism evidence="13 14">
    <name type="scientific">Roseimaritima multifibrata</name>
    <dbReference type="NCBI Taxonomy" id="1930274"/>
    <lineage>
        <taxon>Bacteria</taxon>
        <taxon>Pseudomonadati</taxon>
        <taxon>Planctomycetota</taxon>
        <taxon>Planctomycetia</taxon>
        <taxon>Pirellulales</taxon>
        <taxon>Pirellulaceae</taxon>
        <taxon>Roseimaritima</taxon>
    </lineage>
</organism>
<keyword evidence="8" id="KW-0051">Antiviral defense</keyword>
<dbReference type="EMBL" id="CP036262">
    <property type="protein sequence ID" value="QDS91406.1"/>
    <property type="molecule type" value="Genomic_DNA"/>
</dbReference>
<evidence type="ECO:0000313" key="14">
    <source>
        <dbReference type="Proteomes" id="UP000320672"/>
    </source>
</evidence>
<sequence length="363" mass="41311">MFDCSKDVIAYHKDDVTLRQSDCDSMRQRRNSNQARLANGLKKNDDPAPLEHVTQGSYEMKTMVQHPDNDYDIDDGVYFEKDGLVGKQGGDKSALDTRKMIRDAVDDGSFKTPPEVKTNCVRVQYDTGYHVDLPAYRRVTETDIFGNETTYNELASSSWMRSDARDVTSWFNRLNQELSPDTTNGRQVRRVVRLIKKYSKSRSSWESKNLSGFGITKLVTECYRANENREDMALHDTMEAIRDRLNGNLVVDHPVTPDATITTGDEDPKAIFLREKLSEAIKNLEPLFEFGCTREKALKCWDKVFATKYFTDRDANAKKSESSAKSMNAVSPFGVFSESRREEIEENPVQKQGGGRFGTSHEC</sequence>
<evidence type="ECO:0000313" key="13">
    <source>
        <dbReference type="EMBL" id="QDS91406.1"/>
    </source>
</evidence>
<dbReference type="KEGG" id="rml:FF011L_01360"/>
<dbReference type="GO" id="GO:0005524">
    <property type="term" value="F:ATP binding"/>
    <property type="evidence" value="ECO:0007669"/>
    <property type="project" value="UniProtKB-KW"/>
</dbReference>
<accession>A0A517M943</accession>
<keyword evidence="5" id="KW-0067">ATP-binding</keyword>
<evidence type="ECO:0000256" key="10">
    <source>
        <dbReference type="ARBA" id="ARBA00048304"/>
    </source>
</evidence>
<proteinExistence type="predicted"/>
<protein>
    <recommendedName>
        <fullName evidence="9">Cyclic GMP-AMP synthase</fullName>
    </recommendedName>
</protein>
<dbReference type="GO" id="GO:0009117">
    <property type="term" value="P:nucleotide metabolic process"/>
    <property type="evidence" value="ECO:0007669"/>
    <property type="project" value="UniProtKB-KW"/>
</dbReference>
<evidence type="ECO:0000256" key="4">
    <source>
        <dbReference type="ARBA" id="ARBA00022741"/>
    </source>
</evidence>
<evidence type="ECO:0000259" key="12">
    <source>
        <dbReference type="Pfam" id="PF21654"/>
    </source>
</evidence>
<evidence type="ECO:0000256" key="9">
    <source>
        <dbReference type="ARBA" id="ARBA00044145"/>
    </source>
</evidence>
<gene>
    <name evidence="13" type="ORF">FF011L_01360</name>
</gene>
<keyword evidence="14" id="KW-1185">Reference proteome</keyword>
<evidence type="ECO:0000256" key="7">
    <source>
        <dbReference type="ARBA" id="ARBA00023080"/>
    </source>
</evidence>
<comment type="catalytic activity">
    <reaction evidence="10">
        <text>GTP + ATP = 3',3'-cGAMP + 2 diphosphate</text>
        <dbReference type="Rhea" id="RHEA:35647"/>
        <dbReference type="ChEBI" id="CHEBI:30616"/>
        <dbReference type="ChEBI" id="CHEBI:33019"/>
        <dbReference type="ChEBI" id="CHEBI:37565"/>
        <dbReference type="ChEBI" id="CHEBI:71501"/>
    </reaction>
    <physiologicalReaction direction="left-to-right" evidence="10">
        <dbReference type="Rhea" id="RHEA:35648"/>
    </physiologicalReaction>
</comment>
<keyword evidence="3" id="KW-0479">Metal-binding</keyword>
<keyword evidence="1" id="KW-0808">Transferase</keyword>
<dbReference type="Pfam" id="PF21654">
    <property type="entry name" value="DncV-like_NTFase"/>
    <property type="match status" value="1"/>
</dbReference>
<evidence type="ECO:0000256" key="6">
    <source>
        <dbReference type="ARBA" id="ARBA00022842"/>
    </source>
</evidence>
<dbReference type="GO" id="GO:0051607">
    <property type="term" value="P:defense response to virus"/>
    <property type="evidence" value="ECO:0007669"/>
    <property type="project" value="UniProtKB-KW"/>
</dbReference>
<dbReference type="AlphaFoldDB" id="A0A517M943"/>
<keyword evidence="2" id="KW-0548">Nucleotidyltransferase</keyword>
<reference evidence="13 14" key="1">
    <citation type="submission" date="2019-02" db="EMBL/GenBank/DDBJ databases">
        <title>Deep-cultivation of Planctomycetes and their phenomic and genomic characterization uncovers novel biology.</title>
        <authorList>
            <person name="Wiegand S."/>
            <person name="Jogler M."/>
            <person name="Boedeker C."/>
            <person name="Pinto D."/>
            <person name="Vollmers J."/>
            <person name="Rivas-Marin E."/>
            <person name="Kohn T."/>
            <person name="Peeters S.H."/>
            <person name="Heuer A."/>
            <person name="Rast P."/>
            <person name="Oberbeckmann S."/>
            <person name="Bunk B."/>
            <person name="Jeske O."/>
            <person name="Meyerdierks A."/>
            <person name="Storesund J.E."/>
            <person name="Kallscheuer N."/>
            <person name="Luecker S."/>
            <person name="Lage O.M."/>
            <person name="Pohl T."/>
            <person name="Merkel B.J."/>
            <person name="Hornburger P."/>
            <person name="Mueller R.-W."/>
            <person name="Bruemmer F."/>
            <person name="Labrenz M."/>
            <person name="Spormann A.M."/>
            <person name="Op den Camp H."/>
            <person name="Overmann J."/>
            <person name="Amann R."/>
            <person name="Jetten M.S.M."/>
            <person name="Mascher T."/>
            <person name="Medema M.H."/>
            <person name="Devos D.P."/>
            <person name="Kaster A.-K."/>
            <person name="Ovreas L."/>
            <person name="Rohde M."/>
            <person name="Galperin M.Y."/>
            <person name="Jogler C."/>
        </authorList>
    </citation>
    <scope>NUCLEOTIDE SEQUENCE [LARGE SCALE GENOMIC DNA]</scope>
    <source>
        <strain evidence="13 14">FF011L</strain>
    </source>
</reference>
<dbReference type="GO" id="GO:0046872">
    <property type="term" value="F:metal ion binding"/>
    <property type="evidence" value="ECO:0007669"/>
    <property type="project" value="UniProtKB-KW"/>
</dbReference>
<evidence type="ECO:0000256" key="5">
    <source>
        <dbReference type="ARBA" id="ARBA00022840"/>
    </source>
</evidence>
<keyword evidence="6" id="KW-0460">Magnesium</keyword>
<keyword evidence="7" id="KW-0546">Nucleotide metabolism</keyword>
<feature type="region of interest" description="Disordered" evidence="11">
    <location>
        <begin position="337"/>
        <end position="363"/>
    </location>
</feature>
<evidence type="ECO:0000256" key="11">
    <source>
        <dbReference type="SAM" id="MobiDB-lite"/>
    </source>
</evidence>
<feature type="domain" description="Cyclic GMP-AMP synthase DncV-like nucleotidyltransferase" evidence="12">
    <location>
        <begin position="52"/>
        <end position="136"/>
    </location>
</feature>